<dbReference type="Proteomes" id="UP000803844">
    <property type="component" value="Unassembled WGS sequence"/>
</dbReference>
<dbReference type="EMBL" id="MU032346">
    <property type="protein sequence ID" value="KAF3767129.1"/>
    <property type="molecule type" value="Genomic_DNA"/>
</dbReference>
<protein>
    <submittedName>
        <fullName evidence="1">Uncharacterized protein</fullName>
    </submittedName>
</protein>
<keyword evidence="2" id="KW-1185">Reference proteome</keyword>
<dbReference type="RefSeq" id="XP_040778090.1">
    <property type="nucleotide sequence ID" value="XM_040925246.1"/>
</dbReference>
<sequence>MNILELPRDIRQRIYNAASLKNKTFTNLGSVFVLFQLSVLRALRSLASSAHGQLRSVVVHLNRSWRGLDMERKLERGFMGQDYDSEKAGKGRVKLAEWKWDLAMGDIQT</sequence>
<organism evidence="1 2">
    <name type="scientific">Cryphonectria parasitica (strain ATCC 38755 / EP155)</name>
    <dbReference type="NCBI Taxonomy" id="660469"/>
    <lineage>
        <taxon>Eukaryota</taxon>
        <taxon>Fungi</taxon>
        <taxon>Dikarya</taxon>
        <taxon>Ascomycota</taxon>
        <taxon>Pezizomycotina</taxon>
        <taxon>Sordariomycetes</taxon>
        <taxon>Sordariomycetidae</taxon>
        <taxon>Diaporthales</taxon>
        <taxon>Cryphonectriaceae</taxon>
        <taxon>Cryphonectria-Endothia species complex</taxon>
        <taxon>Cryphonectria</taxon>
    </lineage>
</organism>
<dbReference type="AlphaFoldDB" id="A0A9P4Y632"/>
<accession>A0A9P4Y632</accession>
<evidence type="ECO:0000313" key="2">
    <source>
        <dbReference type="Proteomes" id="UP000803844"/>
    </source>
</evidence>
<name>A0A9P4Y632_CRYP1</name>
<gene>
    <name evidence="1" type="ORF">M406DRAFT_69293</name>
</gene>
<evidence type="ECO:0000313" key="1">
    <source>
        <dbReference type="EMBL" id="KAF3767129.1"/>
    </source>
</evidence>
<reference evidence="1" key="1">
    <citation type="journal article" date="2020" name="Phytopathology">
        <title>Genome sequence of the chestnut blight fungus Cryphonectria parasitica EP155: A fundamental resource for an archetypical invasive plant pathogen.</title>
        <authorList>
            <person name="Crouch J.A."/>
            <person name="Dawe A."/>
            <person name="Aerts A."/>
            <person name="Barry K."/>
            <person name="Churchill A.C.L."/>
            <person name="Grimwood J."/>
            <person name="Hillman B."/>
            <person name="Milgroom M.G."/>
            <person name="Pangilinan J."/>
            <person name="Smith M."/>
            <person name="Salamov A."/>
            <person name="Schmutz J."/>
            <person name="Yadav J."/>
            <person name="Grigoriev I.V."/>
            <person name="Nuss D."/>
        </authorList>
    </citation>
    <scope>NUCLEOTIDE SEQUENCE</scope>
    <source>
        <strain evidence="1">EP155</strain>
    </source>
</reference>
<comment type="caution">
    <text evidence="1">The sequence shown here is derived from an EMBL/GenBank/DDBJ whole genome shotgun (WGS) entry which is preliminary data.</text>
</comment>
<dbReference type="GeneID" id="63842375"/>
<proteinExistence type="predicted"/>